<organism evidence="1">
    <name type="scientific">Myoviridae sp. ct8iP21</name>
    <dbReference type="NCBI Taxonomy" id="2825041"/>
    <lineage>
        <taxon>Viruses</taxon>
        <taxon>Duplodnaviria</taxon>
        <taxon>Heunggongvirae</taxon>
        <taxon>Uroviricota</taxon>
        <taxon>Caudoviricetes</taxon>
    </lineage>
</organism>
<accession>A0A8S5V4G2</accession>
<evidence type="ECO:0000313" key="1">
    <source>
        <dbReference type="EMBL" id="DAG01503.1"/>
    </source>
</evidence>
<proteinExistence type="predicted"/>
<dbReference type="EMBL" id="BK016193">
    <property type="protein sequence ID" value="DAG01503.1"/>
    <property type="molecule type" value="Genomic_DNA"/>
</dbReference>
<sequence>MSESKFNEEKQDVREMIENIKQMSDIDKAKVQGVMLGMKMAKETPGKTA</sequence>
<reference evidence="1" key="1">
    <citation type="journal article" date="2021" name="Proc. Natl. Acad. Sci. U.S.A.">
        <title>A Catalog of Tens of Thousands of Viruses from Human Metagenomes Reveals Hidden Associations with Chronic Diseases.</title>
        <authorList>
            <person name="Tisza M.J."/>
            <person name="Buck C.B."/>
        </authorList>
    </citation>
    <scope>NUCLEOTIDE SEQUENCE</scope>
    <source>
        <strain evidence="1">Ct8iP21</strain>
    </source>
</reference>
<name>A0A8S5V4G2_9CAUD</name>
<protein>
    <submittedName>
        <fullName evidence="1">Uncharacterized protein</fullName>
    </submittedName>
</protein>